<gene>
    <name evidence="5" type="ORF">COHA_004178</name>
</gene>
<dbReference type="InterPro" id="IPR036188">
    <property type="entry name" value="FAD/NAD-bd_sf"/>
</dbReference>
<reference evidence="5" key="1">
    <citation type="submission" date="2020-11" db="EMBL/GenBank/DDBJ databases">
        <title>Chlorella ohadii genome sequencing and assembly.</title>
        <authorList>
            <person name="Murik O."/>
            <person name="Treves H."/>
            <person name="Kedem I."/>
            <person name="Shotland Y."/>
            <person name="Kaplan A."/>
        </authorList>
    </citation>
    <scope>NUCLEOTIDE SEQUENCE</scope>
    <source>
        <strain evidence="5">1</strain>
    </source>
</reference>
<dbReference type="GO" id="GO:0050660">
    <property type="term" value="F:flavin adenine dinucleotide binding"/>
    <property type="evidence" value="ECO:0007669"/>
    <property type="project" value="TreeGrafter"/>
</dbReference>
<organism evidence="5 6">
    <name type="scientific">Chlorella ohadii</name>
    <dbReference type="NCBI Taxonomy" id="2649997"/>
    <lineage>
        <taxon>Eukaryota</taxon>
        <taxon>Viridiplantae</taxon>
        <taxon>Chlorophyta</taxon>
        <taxon>core chlorophytes</taxon>
        <taxon>Trebouxiophyceae</taxon>
        <taxon>Chlorellales</taxon>
        <taxon>Chlorellaceae</taxon>
        <taxon>Chlorella clade</taxon>
        <taxon>Chlorella</taxon>
    </lineage>
</organism>
<protein>
    <recommendedName>
        <fullName evidence="3">indole-3-pyruvate monooxygenase</fullName>
        <ecNumber evidence="3">1.14.13.168</ecNumber>
    </recommendedName>
</protein>
<comment type="caution">
    <text evidence="5">The sequence shown here is derived from an EMBL/GenBank/DDBJ whole genome shotgun (WGS) entry which is preliminary data.</text>
</comment>
<dbReference type="InterPro" id="IPR050982">
    <property type="entry name" value="Auxin_biosynth/cation_transpt"/>
</dbReference>
<sequence length="529" mass="57809">MLAAFALACKLNQQHSCKVAGASNSAISSDGLAAHIKQVEHELEMLAWPGRDWVAPRKASDAASGAAPMLDVLIVGAGEYNWTGQCGLAVAFGLMRERVTNVLCLDENEPGREGPWTTYARMVTLRTPKHLTGLDYGMPSLTFQAYYEARFGREAWQQLDKIPKELWMEYLLWYRSVLGIPVQNGTKVCRVEPLQPSSASGGFRITVQRGGAGEPELLYARKVVLATGIQGGGEWHVPAFIRESVPRWLYAHTSEAIDFEAMKGKRVAILGGGASAFDNAQHALSCGAGEVHVFVRRKELPRVNPIRKMEFAGFMKHFSDLDDASKYAGINHFLKFNQPPTNDTFNRAAAYPNFELHTGSEWQALEPTGDGKQVRIHSAKGDEGLFDFLVISTGFLTNHALRPELAAVADGIATWADRFSPPAGQLRNPLIDDHPYLGPSFEFQEKQPGAAPYLSSIYAFNYSALASLGLSASALSGSKYALPKLVNGITRSLFLEDAPTLLEEFLAYDEPEFVGVWPRATSCPPAASA</sequence>
<dbReference type="PANTHER" id="PTHR43539:SF91">
    <property type="entry name" value="FAD-DEPENDENT URATE HYDROXYLASE"/>
    <property type="match status" value="1"/>
</dbReference>
<keyword evidence="2" id="KW-0560">Oxidoreductase</keyword>
<proteinExistence type="inferred from homology"/>
<dbReference type="Pfam" id="PF13738">
    <property type="entry name" value="Pyr_redox_3"/>
    <property type="match status" value="1"/>
</dbReference>
<evidence type="ECO:0000256" key="1">
    <source>
        <dbReference type="ARBA" id="ARBA00009183"/>
    </source>
</evidence>
<accession>A0AAD5DQL0</accession>
<name>A0AAD5DQL0_9CHLO</name>
<evidence type="ECO:0000256" key="4">
    <source>
        <dbReference type="ARBA" id="ARBA00047707"/>
    </source>
</evidence>
<dbReference type="GO" id="GO:0103075">
    <property type="term" value="F:indole-3-pyruvate monooxygenase activity"/>
    <property type="evidence" value="ECO:0007669"/>
    <property type="project" value="UniProtKB-EC"/>
</dbReference>
<dbReference type="Gene3D" id="3.50.50.60">
    <property type="entry name" value="FAD/NAD(P)-binding domain"/>
    <property type="match status" value="1"/>
</dbReference>
<evidence type="ECO:0000256" key="3">
    <source>
        <dbReference type="ARBA" id="ARBA00039148"/>
    </source>
</evidence>
<evidence type="ECO:0000313" key="6">
    <source>
        <dbReference type="Proteomes" id="UP001205105"/>
    </source>
</evidence>
<dbReference type="EMBL" id="JADXDR010000055">
    <property type="protein sequence ID" value="KAI7842155.1"/>
    <property type="molecule type" value="Genomic_DNA"/>
</dbReference>
<evidence type="ECO:0000313" key="5">
    <source>
        <dbReference type="EMBL" id="KAI7842155.1"/>
    </source>
</evidence>
<dbReference type="AlphaFoldDB" id="A0AAD5DQL0"/>
<keyword evidence="6" id="KW-1185">Reference proteome</keyword>
<comment type="catalytic activity">
    <reaction evidence="4">
        <text>indole-3-pyruvate + NADPH + O2 + H(+) = (indol-3-yl)acetate + CO2 + NADP(+) + H2O</text>
        <dbReference type="Rhea" id="RHEA:34331"/>
        <dbReference type="ChEBI" id="CHEBI:15377"/>
        <dbReference type="ChEBI" id="CHEBI:15378"/>
        <dbReference type="ChEBI" id="CHEBI:15379"/>
        <dbReference type="ChEBI" id="CHEBI:16526"/>
        <dbReference type="ChEBI" id="CHEBI:17640"/>
        <dbReference type="ChEBI" id="CHEBI:30854"/>
        <dbReference type="ChEBI" id="CHEBI:57783"/>
        <dbReference type="ChEBI" id="CHEBI:58349"/>
        <dbReference type="EC" id="1.14.13.168"/>
    </reaction>
</comment>
<dbReference type="SUPFAM" id="SSF51905">
    <property type="entry name" value="FAD/NAD(P)-binding domain"/>
    <property type="match status" value="1"/>
</dbReference>
<comment type="similarity">
    <text evidence="1">Belongs to the FMO family.</text>
</comment>
<dbReference type="Proteomes" id="UP001205105">
    <property type="component" value="Unassembled WGS sequence"/>
</dbReference>
<dbReference type="EC" id="1.14.13.168" evidence="3"/>
<evidence type="ECO:0000256" key="2">
    <source>
        <dbReference type="ARBA" id="ARBA00023002"/>
    </source>
</evidence>
<dbReference type="PANTHER" id="PTHR43539">
    <property type="entry name" value="FLAVIN-BINDING MONOOXYGENASE-LIKE PROTEIN (AFU_ORTHOLOGUE AFUA_4G09220)"/>
    <property type="match status" value="1"/>
</dbReference>